<gene>
    <name evidence="4" type="ORF">H8923_03785</name>
</gene>
<feature type="domain" description="Bacterial sugar transferase" evidence="3">
    <location>
        <begin position="21"/>
        <end position="199"/>
    </location>
</feature>
<comment type="similarity">
    <text evidence="1">Belongs to the bacterial sugar transferase family.</text>
</comment>
<dbReference type="GO" id="GO:0016740">
    <property type="term" value="F:transferase activity"/>
    <property type="evidence" value="ECO:0007669"/>
    <property type="project" value="UniProtKB-KW"/>
</dbReference>
<dbReference type="EMBL" id="JACRWE010000002">
    <property type="protein sequence ID" value="MBC5995868.1"/>
    <property type="molecule type" value="Genomic_DNA"/>
</dbReference>
<evidence type="ECO:0000259" key="3">
    <source>
        <dbReference type="Pfam" id="PF02397"/>
    </source>
</evidence>
<evidence type="ECO:0000313" key="4">
    <source>
        <dbReference type="EMBL" id="MBC5995868.1"/>
    </source>
</evidence>
<evidence type="ECO:0000256" key="1">
    <source>
        <dbReference type="ARBA" id="ARBA00006464"/>
    </source>
</evidence>
<dbReference type="Pfam" id="PF02397">
    <property type="entry name" value="Bac_transf"/>
    <property type="match status" value="1"/>
</dbReference>
<name>A0ABR7JLS2_9FIRM</name>
<proteinExistence type="inferred from homology"/>
<accession>A0ABR7JLS2</accession>
<protein>
    <submittedName>
        <fullName evidence="4">Sugar transferase</fullName>
    </submittedName>
</protein>
<evidence type="ECO:0000313" key="5">
    <source>
        <dbReference type="Proteomes" id="UP000609849"/>
    </source>
</evidence>
<keyword evidence="2" id="KW-0472">Membrane</keyword>
<comment type="caution">
    <text evidence="4">The sequence shown here is derived from an EMBL/GenBank/DDBJ whole genome shotgun (WGS) entry which is preliminary data.</text>
</comment>
<evidence type="ECO:0000256" key="2">
    <source>
        <dbReference type="SAM" id="Phobius"/>
    </source>
</evidence>
<dbReference type="PANTHER" id="PTHR30576:SF0">
    <property type="entry name" value="UNDECAPRENYL-PHOSPHATE N-ACETYLGALACTOSAMINYL 1-PHOSPHATE TRANSFERASE-RELATED"/>
    <property type="match status" value="1"/>
</dbReference>
<dbReference type="PANTHER" id="PTHR30576">
    <property type="entry name" value="COLANIC BIOSYNTHESIS UDP-GLUCOSE LIPID CARRIER TRANSFERASE"/>
    <property type="match status" value="1"/>
</dbReference>
<sequence length="205" mass="23494">MEKTYISKKTRDNKDIYPKIKRYIDIILAIIFSILVSPLVIFIAIAIKLESKGPIIFKQTRSGKDGKPFEIYKFRTMKEGTPNVPTNQINKSGCEITKVGKFLRKSSLDEIPQLINILKKDMTFIGPRPVIVSETKLINLRKEKGVDSLYPGISGWAQVNGRDEIDIYEKVKYDYEYLQNISLKFDLKIAFITGLKVLKSEGIRD</sequence>
<keyword evidence="5" id="KW-1185">Reference proteome</keyword>
<dbReference type="InterPro" id="IPR003362">
    <property type="entry name" value="Bact_transf"/>
</dbReference>
<keyword evidence="2" id="KW-0812">Transmembrane</keyword>
<dbReference type="Proteomes" id="UP000609849">
    <property type="component" value="Unassembled WGS sequence"/>
</dbReference>
<reference evidence="4 5" key="1">
    <citation type="submission" date="2020-08" db="EMBL/GenBank/DDBJ databases">
        <authorList>
            <person name="Liu C."/>
            <person name="Sun Q."/>
        </authorList>
    </citation>
    <scope>NUCLEOTIDE SEQUENCE [LARGE SCALE GENOMIC DNA]</scope>
    <source>
        <strain evidence="4 5">NSJ-18</strain>
    </source>
</reference>
<keyword evidence="4" id="KW-0808">Transferase</keyword>
<feature type="transmembrane region" description="Helical" evidence="2">
    <location>
        <begin position="23"/>
        <end position="47"/>
    </location>
</feature>
<keyword evidence="2" id="KW-1133">Transmembrane helix</keyword>
<organism evidence="4 5">
    <name type="scientific">Romboutsia faecis</name>
    <dbReference type="NCBI Taxonomy" id="2764597"/>
    <lineage>
        <taxon>Bacteria</taxon>
        <taxon>Bacillati</taxon>
        <taxon>Bacillota</taxon>
        <taxon>Clostridia</taxon>
        <taxon>Peptostreptococcales</taxon>
        <taxon>Peptostreptococcaceae</taxon>
        <taxon>Romboutsia</taxon>
    </lineage>
</organism>